<name>A0A1H1QFJ3_9PSED</name>
<dbReference type="EMBL" id="LT629751">
    <property type="protein sequence ID" value="SDS22083.1"/>
    <property type="molecule type" value="Genomic_DNA"/>
</dbReference>
<proteinExistence type="predicted"/>
<dbReference type="OrthoDB" id="8801399at2"/>
<dbReference type="InterPro" id="IPR036188">
    <property type="entry name" value="FAD/NAD-bd_sf"/>
</dbReference>
<dbReference type="InterPro" id="IPR054801">
    <property type="entry name" value="StyMonoxStyA"/>
</dbReference>
<evidence type="ECO:0000313" key="2">
    <source>
        <dbReference type="EMBL" id="SDS22083.1"/>
    </source>
</evidence>
<keyword evidence="3" id="KW-1185">Reference proteome</keyword>
<dbReference type="Gene3D" id="6.10.250.650">
    <property type="match status" value="1"/>
</dbReference>
<dbReference type="NCBIfam" id="NF045732">
    <property type="entry name" value="StyMonoxStyA"/>
    <property type="match status" value="1"/>
</dbReference>
<reference evidence="3" key="1">
    <citation type="submission" date="2016-10" db="EMBL/GenBank/DDBJ databases">
        <authorList>
            <person name="Varghese N."/>
            <person name="Submissions S."/>
        </authorList>
    </citation>
    <scope>NUCLEOTIDE SEQUENCE [LARGE SCALE GENOMIC DNA]</scope>
    <source>
        <strain evidence="3">KCTC 32247</strain>
    </source>
</reference>
<dbReference type="Gene3D" id="3.50.50.60">
    <property type="entry name" value="FAD/NAD(P)-binding domain"/>
    <property type="match status" value="2"/>
</dbReference>
<evidence type="ECO:0000313" key="3">
    <source>
        <dbReference type="Proteomes" id="UP000243359"/>
    </source>
</evidence>
<dbReference type="AlphaFoldDB" id="A0A1H1QFJ3"/>
<dbReference type="Proteomes" id="UP000243359">
    <property type="component" value="Chromosome I"/>
</dbReference>
<dbReference type="STRING" id="1392877.SAMN05216221_1325"/>
<protein>
    <submittedName>
        <fullName evidence="2">Styrene monooxygenase</fullName>
    </submittedName>
</protein>
<dbReference type="GO" id="GO:0004497">
    <property type="term" value="F:monooxygenase activity"/>
    <property type="evidence" value="ECO:0007669"/>
    <property type="project" value="UniProtKB-KW"/>
</dbReference>
<gene>
    <name evidence="2" type="ORF">SAMN05216221_1325</name>
</gene>
<keyword evidence="2" id="KW-0503">Monooxygenase</keyword>
<evidence type="ECO:0000259" key="1">
    <source>
        <dbReference type="Pfam" id="PF17885"/>
    </source>
</evidence>
<dbReference type="Gene3D" id="3.30.9.40">
    <property type="match status" value="1"/>
</dbReference>
<dbReference type="SUPFAM" id="SSF51905">
    <property type="entry name" value="FAD/NAD(P)-binding domain"/>
    <property type="match status" value="1"/>
</dbReference>
<feature type="domain" description="Styrene monooxygenase StyA putative substrate binding" evidence="1">
    <location>
        <begin position="144"/>
        <end position="253"/>
    </location>
</feature>
<accession>A0A1H1QFJ3</accession>
<dbReference type="Pfam" id="PF17885">
    <property type="entry name" value="Smoa_sbd"/>
    <property type="match status" value="1"/>
</dbReference>
<dbReference type="InterPro" id="IPR041654">
    <property type="entry name" value="StyA_sbd"/>
</dbReference>
<sequence>MKKRIGIVGAGAAGLHLGLYLRQHDIDVTVYTDRKPDDYSDLRLLNTVAHHAVTVQREEALGVNEWPSDQYGYFGHYYYVGTPQPMQFYGDLKEPSRAVDYRMYLPMLMRALEARGGKFSYDTVTADDLEALSEQYDLLVVCTGKFALGQLFDKQPENSPFEKPQRALCVGLFKGIKESQIRAVTMSFSPGQGELIEIPTLSFNGMVTALVLENHIGGDLEILANTKYDDDPQAFLSLLLDKLRKHHPSVAERIDPDEFDLANGSLDILQGGVVPVYRNGHAQLRNGRTIIGLGDVQATVDPVLGQGANMASYAAWVLGEEIVAQSVYDQRFCEHLERRRQDRVTCATRWTNFTLTALSQLPPAFVQFLQVLSQSREMADEFTDNFNYPERQWDYFSSPERIGNWCNKFAPDVAA</sequence>
<dbReference type="RefSeq" id="WP_090348206.1">
    <property type="nucleotide sequence ID" value="NZ_LT629751.1"/>
</dbReference>
<organism evidence="2 3">
    <name type="scientific">Pseudomonas oryzae</name>
    <dbReference type="NCBI Taxonomy" id="1392877"/>
    <lineage>
        <taxon>Bacteria</taxon>
        <taxon>Pseudomonadati</taxon>
        <taxon>Pseudomonadota</taxon>
        <taxon>Gammaproteobacteria</taxon>
        <taxon>Pseudomonadales</taxon>
        <taxon>Pseudomonadaceae</taxon>
        <taxon>Pseudomonas</taxon>
    </lineage>
</organism>
<keyword evidence="2" id="KW-0560">Oxidoreductase</keyword>